<name>A0A089LKN0_9BACL</name>
<protein>
    <recommendedName>
        <fullName evidence="5">5-bromo-4-chloroindolyl phosphate hydrolysis protein</fullName>
    </recommendedName>
</protein>
<dbReference type="AlphaFoldDB" id="A0A089LKN0"/>
<accession>A0A089LKN0</accession>
<dbReference type="EMBL" id="CP009286">
    <property type="protein sequence ID" value="AIQ62101.1"/>
    <property type="molecule type" value="Genomic_DNA"/>
</dbReference>
<keyword evidence="4" id="KW-1185">Reference proteome</keyword>
<feature type="transmembrane region" description="Helical" evidence="2">
    <location>
        <begin position="7"/>
        <end position="25"/>
    </location>
</feature>
<evidence type="ECO:0000256" key="2">
    <source>
        <dbReference type="SAM" id="Phobius"/>
    </source>
</evidence>
<dbReference type="Proteomes" id="UP000029507">
    <property type="component" value="Chromosome"/>
</dbReference>
<keyword evidence="2" id="KW-1133">Transmembrane helix</keyword>
<gene>
    <name evidence="3" type="ORF">PSTEL_02150</name>
</gene>
<dbReference type="RefSeq" id="WP_038693157.1">
    <property type="nucleotide sequence ID" value="NZ_CP009286.1"/>
</dbReference>
<sequence length="266" mass="27560">MKSQAKVLVYAGIGYAAAVLTSSILPEMLSLLLPVGGAALGLMGGGSRRSNLPAEVLPAGQETAASLPSRQGAGGAGGSGGLPGASGRPGAPGGAAGSRGQAAAPQASASGFQAAHPAEEPGSGAPGRSGGGINPEFLPVVEYLGILEDMIISEGQKYTLDNEIVEKSLALFARLQRVIPQLQELNSGEINHTIRRLVLKDLNAVINPFLRLSGEAKTRNRRMLLNGIKDIDSKITEIASTIEHKDLMELQSKAELIHQRYNSAEL</sequence>
<evidence type="ECO:0000256" key="1">
    <source>
        <dbReference type="SAM" id="MobiDB-lite"/>
    </source>
</evidence>
<evidence type="ECO:0008006" key="5">
    <source>
        <dbReference type="Google" id="ProtNLM"/>
    </source>
</evidence>
<dbReference type="OrthoDB" id="2381253at2"/>
<evidence type="ECO:0000313" key="4">
    <source>
        <dbReference type="Proteomes" id="UP000029507"/>
    </source>
</evidence>
<reference evidence="3 4" key="1">
    <citation type="submission" date="2014-08" db="EMBL/GenBank/DDBJ databases">
        <title>Comparative genomics of the Paenibacillus odorifer group.</title>
        <authorList>
            <person name="den Bakker H.C."/>
            <person name="Tsai Y.-C."/>
            <person name="Martin N."/>
            <person name="Korlach J."/>
            <person name="Wiedmann M."/>
        </authorList>
    </citation>
    <scope>NUCLEOTIDE SEQUENCE [LARGE SCALE GENOMIC DNA]</scope>
    <source>
        <strain evidence="3 4">DSM 14472</strain>
    </source>
</reference>
<feature type="region of interest" description="Disordered" evidence="1">
    <location>
        <begin position="66"/>
        <end position="131"/>
    </location>
</feature>
<keyword evidence="2" id="KW-0812">Transmembrane</keyword>
<proteinExistence type="predicted"/>
<dbReference type="HOGENOM" id="CLU_1184109_0_0_9"/>
<organism evidence="3 4">
    <name type="scientific">Paenibacillus stellifer</name>
    <dbReference type="NCBI Taxonomy" id="169760"/>
    <lineage>
        <taxon>Bacteria</taxon>
        <taxon>Bacillati</taxon>
        <taxon>Bacillota</taxon>
        <taxon>Bacilli</taxon>
        <taxon>Bacillales</taxon>
        <taxon>Paenibacillaceae</taxon>
        <taxon>Paenibacillus</taxon>
    </lineage>
</organism>
<keyword evidence="2" id="KW-0472">Membrane</keyword>
<feature type="compositionally biased region" description="Gly residues" evidence="1">
    <location>
        <begin position="72"/>
        <end position="84"/>
    </location>
</feature>
<evidence type="ECO:0000313" key="3">
    <source>
        <dbReference type="EMBL" id="AIQ62101.1"/>
    </source>
</evidence>
<feature type="compositionally biased region" description="Low complexity" evidence="1">
    <location>
        <begin position="98"/>
        <end position="115"/>
    </location>
</feature>
<dbReference type="STRING" id="169760.PSTEL_02150"/>
<dbReference type="KEGG" id="pste:PSTEL_02150"/>